<dbReference type="EMBL" id="BLAE01000065">
    <property type="protein sequence ID" value="GES14874.1"/>
    <property type="molecule type" value="Genomic_DNA"/>
</dbReference>
<keyword evidence="1" id="KW-0812">Transmembrane</keyword>
<keyword evidence="1" id="KW-0472">Membrane</keyword>
<feature type="transmembrane region" description="Helical" evidence="1">
    <location>
        <begin position="36"/>
        <end position="54"/>
    </location>
</feature>
<dbReference type="Proteomes" id="UP000331127">
    <property type="component" value="Unassembled WGS sequence"/>
</dbReference>
<feature type="transmembrane region" description="Helical" evidence="1">
    <location>
        <begin position="100"/>
        <end position="122"/>
    </location>
</feature>
<evidence type="ECO:0000256" key="1">
    <source>
        <dbReference type="SAM" id="Phobius"/>
    </source>
</evidence>
<keyword evidence="3" id="KW-1185">Reference proteome</keyword>
<keyword evidence="1" id="KW-1133">Transmembrane helix</keyword>
<feature type="transmembrane region" description="Helical" evidence="1">
    <location>
        <begin position="134"/>
        <end position="153"/>
    </location>
</feature>
<sequence>MKNWLWLVPGVPTAALVYLIMIVLPPKQTLGDLGDWAFRGSPFVLAVVTVALLPRWRAAPWLLVLATVVYMGFLDTGLVLRILAYGAVPPAEQDAAFQPIYQFQLLMVTFVVLFALFAYRMAGARTTAVLKAGFASFLVVISGLNDLTFWLTYDWQNGRPSELSWASHIIVFLGGPPSVTAAVIFMAVHLALALAVLLLPLDRIAERWLARGHVAS</sequence>
<protein>
    <submittedName>
        <fullName evidence="2">Uncharacterized protein</fullName>
    </submittedName>
</protein>
<gene>
    <name evidence="2" type="ORF">Amac_084710</name>
</gene>
<feature type="transmembrane region" description="Helical" evidence="1">
    <location>
        <begin position="5"/>
        <end position="24"/>
    </location>
</feature>
<name>A0A5M3X145_9ACTN</name>
<accession>A0A5M3X145</accession>
<evidence type="ECO:0000313" key="2">
    <source>
        <dbReference type="EMBL" id="GES14874.1"/>
    </source>
</evidence>
<feature type="transmembrane region" description="Helical" evidence="1">
    <location>
        <begin position="181"/>
        <end position="201"/>
    </location>
</feature>
<dbReference type="RefSeq" id="WP_218041614.1">
    <property type="nucleotide sequence ID" value="NZ_BAAAHL010000009.1"/>
</dbReference>
<reference evidence="2 3" key="1">
    <citation type="submission" date="2019-10" db="EMBL/GenBank/DDBJ databases">
        <title>Whole genome shotgun sequence of Acrocarpospora macrocephala NBRC 16266.</title>
        <authorList>
            <person name="Ichikawa N."/>
            <person name="Kimura A."/>
            <person name="Kitahashi Y."/>
            <person name="Komaki H."/>
            <person name="Oguchi A."/>
        </authorList>
    </citation>
    <scope>NUCLEOTIDE SEQUENCE [LARGE SCALE GENOMIC DNA]</scope>
    <source>
        <strain evidence="2 3">NBRC 16266</strain>
    </source>
</reference>
<proteinExistence type="predicted"/>
<comment type="caution">
    <text evidence="2">The sequence shown here is derived from an EMBL/GenBank/DDBJ whole genome shotgun (WGS) entry which is preliminary data.</text>
</comment>
<organism evidence="2 3">
    <name type="scientific">Acrocarpospora macrocephala</name>
    <dbReference type="NCBI Taxonomy" id="150177"/>
    <lineage>
        <taxon>Bacteria</taxon>
        <taxon>Bacillati</taxon>
        <taxon>Actinomycetota</taxon>
        <taxon>Actinomycetes</taxon>
        <taxon>Streptosporangiales</taxon>
        <taxon>Streptosporangiaceae</taxon>
        <taxon>Acrocarpospora</taxon>
    </lineage>
</organism>
<dbReference type="AlphaFoldDB" id="A0A5M3X145"/>
<feature type="transmembrane region" description="Helical" evidence="1">
    <location>
        <begin position="61"/>
        <end position="88"/>
    </location>
</feature>
<evidence type="ECO:0000313" key="3">
    <source>
        <dbReference type="Proteomes" id="UP000331127"/>
    </source>
</evidence>